<feature type="domain" description="Mut7-C RNAse" evidence="1">
    <location>
        <begin position="5"/>
        <end position="152"/>
    </location>
</feature>
<dbReference type="SUPFAM" id="SSF88723">
    <property type="entry name" value="PIN domain-like"/>
    <property type="match status" value="1"/>
</dbReference>
<dbReference type="PANTHER" id="PTHR39081:SF1">
    <property type="entry name" value="MUT7-C RNASE DOMAIN-CONTAINING PROTEIN"/>
    <property type="match status" value="1"/>
</dbReference>
<protein>
    <recommendedName>
        <fullName evidence="1">Mut7-C RNAse domain-containing protein</fullName>
    </recommendedName>
</protein>
<organism evidence="2">
    <name type="scientific">Ignisphaera aggregans</name>
    <dbReference type="NCBI Taxonomy" id="334771"/>
    <lineage>
        <taxon>Archaea</taxon>
        <taxon>Thermoproteota</taxon>
        <taxon>Thermoprotei</taxon>
        <taxon>Desulfurococcales</taxon>
        <taxon>Desulfurococcaceae</taxon>
        <taxon>Ignisphaera</taxon>
    </lineage>
</organism>
<dbReference type="InterPro" id="IPR029060">
    <property type="entry name" value="PIN-like_dom_sf"/>
</dbReference>
<dbReference type="EMBL" id="DSGT01000008">
    <property type="protein sequence ID" value="HEW53084.1"/>
    <property type="molecule type" value="Genomic_DNA"/>
</dbReference>
<dbReference type="Pfam" id="PF01927">
    <property type="entry name" value="Mut7-C"/>
    <property type="match status" value="1"/>
</dbReference>
<comment type="caution">
    <text evidence="2">The sequence shown here is derived from an EMBL/GenBank/DDBJ whole genome shotgun (WGS) entry which is preliminary data.</text>
</comment>
<dbReference type="AlphaFoldDB" id="A0A7C2ZQ56"/>
<name>A0A7C2ZQ56_9CREN</name>
<proteinExistence type="predicted"/>
<reference evidence="2" key="1">
    <citation type="journal article" date="2020" name="mSystems">
        <title>Genome- and Community-Level Interaction Insights into Carbon Utilization and Element Cycling Functions of Hydrothermarchaeota in Hydrothermal Sediment.</title>
        <authorList>
            <person name="Zhou Z."/>
            <person name="Liu Y."/>
            <person name="Xu W."/>
            <person name="Pan J."/>
            <person name="Luo Z.H."/>
            <person name="Li M."/>
        </authorList>
    </citation>
    <scope>NUCLEOTIDE SEQUENCE [LARGE SCALE GENOMIC DNA]</scope>
    <source>
        <strain evidence="2">SpSt-16</strain>
    </source>
</reference>
<evidence type="ECO:0000259" key="1">
    <source>
        <dbReference type="Pfam" id="PF01927"/>
    </source>
</evidence>
<evidence type="ECO:0000313" key="2">
    <source>
        <dbReference type="EMBL" id="HEW53084.1"/>
    </source>
</evidence>
<dbReference type="PANTHER" id="PTHR39081">
    <property type="entry name" value="MUT7-C DOMAIN-CONTAINING PROTEIN"/>
    <property type="match status" value="1"/>
</dbReference>
<accession>A0A7C2ZQ56</accession>
<sequence>MPSYPKFIADAMLGHVVRWLRLLGYDALYYRVIDDRKLIELAKKGNRVLLTRDLGLYRRSRKQNVKVLFIDDPDIVKVLVLLSLRYGIRLEFDKNDTRCTECNTPLRYTSSLAEVAHSVSKEIALKYKEFWICPSCGKVYWQGNHWKTITDVLDRAREEKLKTLSKIKPREKKIEWLMTGGSRQE</sequence>
<gene>
    <name evidence="2" type="ORF">ENO77_02800</name>
</gene>
<dbReference type="InterPro" id="IPR002782">
    <property type="entry name" value="Mut7-C_RNAse_dom"/>
</dbReference>